<keyword evidence="7 9" id="KW-0067">ATP-binding</keyword>
<dbReference type="InterPro" id="IPR018485">
    <property type="entry name" value="FGGY_C"/>
</dbReference>
<gene>
    <name evidence="9 13" type="primary">glpK</name>
    <name evidence="13" type="ORF">ACFQFD_08955</name>
</gene>
<evidence type="ECO:0000256" key="2">
    <source>
        <dbReference type="ARBA" id="ARBA00009156"/>
    </source>
</evidence>
<dbReference type="Gene3D" id="3.30.420.40">
    <property type="match status" value="2"/>
</dbReference>
<keyword evidence="5 9" id="KW-0418">Kinase</keyword>
<feature type="binding site" evidence="9">
    <location>
        <position position="83"/>
    </location>
    <ligand>
        <name>glycerol</name>
        <dbReference type="ChEBI" id="CHEBI:17754"/>
    </ligand>
</feature>
<feature type="binding site" evidence="9">
    <location>
        <position position="277"/>
    </location>
    <ligand>
        <name>ADP</name>
        <dbReference type="ChEBI" id="CHEBI:456216"/>
    </ligand>
</feature>
<organism evidence="13 14">
    <name type="scientific">Halobaculum halobium</name>
    <dbReference type="NCBI Taxonomy" id="3032281"/>
    <lineage>
        <taxon>Archaea</taxon>
        <taxon>Methanobacteriati</taxon>
        <taxon>Methanobacteriota</taxon>
        <taxon>Stenosarchaea group</taxon>
        <taxon>Halobacteria</taxon>
        <taxon>Halobacteriales</taxon>
        <taxon>Haloferacaceae</taxon>
        <taxon>Halobaculum</taxon>
    </lineage>
</organism>
<evidence type="ECO:0000313" key="13">
    <source>
        <dbReference type="EMBL" id="MFC6786104.1"/>
    </source>
</evidence>
<dbReference type="GO" id="GO:0005524">
    <property type="term" value="F:ATP binding"/>
    <property type="evidence" value="ECO:0007669"/>
    <property type="project" value="UniProtKB-UniRule"/>
</dbReference>
<keyword evidence="4 9" id="KW-0547">Nucleotide-binding</keyword>
<dbReference type="InterPro" id="IPR018483">
    <property type="entry name" value="Carb_kinase_FGGY_CS"/>
</dbReference>
<dbReference type="Proteomes" id="UP001596443">
    <property type="component" value="Unassembled WGS sequence"/>
</dbReference>
<feature type="binding site" evidence="9">
    <location>
        <position position="13"/>
    </location>
    <ligand>
        <name>ADP</name>
        <dbReference type="ChEBI" id="CHEBI:456216"/>
    </ligand>
</feature>
<dbReference type="FunFam" id="3.30.420.40:FF:000007">
    <property type="entry name" value="Glycerol kinase"/>
    <property type="match status" value="1"/>
</dbReference>
<dbReference type="InterPro" id="IPR005999">
    <property type="entry name" value="Glycerol_kin"/>
</dbReference>
<evidence type="ECO:0000259" key="12">
    <source>
        <dbReference type="Pfam" id="PF02782"/>
    </source>
</evidence>
<evidence type="ECO:0000256" key="10">
    <source>
        <dbReference type="RuleBase" id="RU003733"/>
    </source>
</evidence>
<feature type="binding site" evidence="9">
    <location>
        <position position="84"/>
    </location>
    <ligand>
        <name>glycerol</name>
        <dbReference type="ChEBI" id="CHEBI:17754"/>
    </ligand>
</feature>
<protein>
    <recommendedName>
        <fullName evidence="9">Glycerol kinase</fullName>
        <ecNumber evidence="9">2.7.1.30</ecNumber>
    </recommendedName>
    <alternativeName>
        <fullName evidence="9">ATP:glycerol 3-phosphotransferase</fullName>
    </alternativeName>
    <alternativeName>
        <fullName evidence="9">Glycerokinase</fullName>
        <shortName evidence="9">GK</shortName>
    </alternativeName>
</protein>
<feature type="binding site" evidence="9">
    <location>
        <position position="13"/>
    </location>
    <ligand>
        <name>sn-glycerol 3-phosphate</name>
        <dbReference type="ChEBI" id="CHEBI:57597"/>
    </ligand>
</feature>
<dbReference type="CDD" id="cd07769">
    <property type="entry name" value="ASKHA_NBD_FGGY_GK"/>
    <property type="match status" value="1"/>
</dbReference>
<evidence type="ECO:0000256" key="1">
    <source>
        <dbReference type="ARBA" id="ARBA00005190"/>
    </source>
</evidence>
<feature type="binding site" evidence="9">
    <location>
        <position position="256"/>
    </location>
    <ligand>
        <name>glycerol</name>
        <dbReference type="ChEBI" id="CHEBI:17754"/>
    </ligand>
</feature>
<evidence type="ECO:0000256" key="5">
    <source>
        <dbReference type="ARBA" id="ARBA00022777"/>
    </source>
</evidence>
<accession>A0ABD5TEF9</accession>
<comment type="caution">
    <text evidence="13">The sequence shown here is derived from an EMBL/GenBank/DDBJ whole genome shotgun (WGS) entry which is preliminary data.</text>
</comment>
<comment type="similarity">
    <text evidence="2 9 10">Belongs to the FGGY kinase family.</text>
</comment>
<feature type="binding site" evidence="9">
    <location>
        <position position="135"/>
    </location>
    <ligand>
        <name>sn-glycerol 3-phosphate</name>
        <dbReference type="ChEBI" id="CHEBI:57597"/>
    </ligand>
</feature>
<proteinExistence type="inferred from homology"/>
<feature type="binding site" evidence="9">
    <location>
        <position position="321"/>
    </location>
    <ligand>
        <name>ATP</name>
        <dbReference type="ChEBI" id="CHEBI:30616"/>
    </ligand>
</feature>
<dbReference type="NCBIfam" id="TIGR01311">
    <property type="entry name" value="glycerol_kin"/>
    <property type="match status" value="1"/>
</dbReference>
<feature type="binding site" evidence="9">
    <location>
        <position position="277"/>
    </location>
    <ligand>
        <name>ATP</name>
        <dbReference type="ChEBI" id="CHEBI:30616"/>
    </ligand>
</feature>
<comment type="pathway">
    <text evidence="1 9">Polyol metabolism; glycerol degradation via glycerol kinase pathway; sn-glycerol 3-phosphate from glycerol: step 1/1.</text>
</comment>
<feature type="binding site" evidence="9">
    <location>
        <position position="83"/>
    </location>
    <ligand>
        <name>sn-glycerol 3-phosphate</name>
        <dbReference type="ChEBI" id="CHEBI:57597"/>
    </ligand>
</feature>
<feature type="binding site" evidence="9">
    <location>
        <position position="321"/>
    </location>
    <ligand>
        <name>ADP</name>
        <dbReference type="ChEBI" id="CHEBI:456216"/>
    </ligand>
</feature>
<feature type="domain" description="Carbohydrate kinase FGGY N-terminal" evidence="11">
    <location>
        <begin position="5"/>
        <end position="262"/>
    </location>
</feature>
<dbReference type="EMBL" id="JBHSWX010000012">
    <property type="protein sequence ID" value="MFC6786104.1"/>
    <property type="molecule type" value="Genomic_DNA"/>
</dbReference>
<dbReference type="InterPro" id="IPR043129">
    <property type="entry name" value="ATPase_NBD"/>
</dbReference>
<feature type="domain" description="Carbohydrate kinase FGGY C-terminal" evidence="12">
    <location>
        <begin position="272"/>
        <end position="460"/>
    </location>
</feature>
<evidence type="ECO:0000256" key="6">
    <source>
        <dbReference type="ARBA" id="ARBA00022798"/>
    </source>
</evidence>
<dbReference type="InterPro" id="IPR000577">
    <property type="entry name" value="Carb_kinase_FGGY"/>
</dbReference>
<dbReference type="FunFam" id="3.30.420.40:FF:000008">
    <property type="entry name" value="Glycerol kinase"/>
    <property type="match status" value="1"/>
</dbReference>
<dbReference type="InterPro" id="IPR018484">
    <property type="entry name" value="FGGY_N"/>
</dbReference>
<dbReference type="GO" id="GO:0019563">
    <property type="term" value="P:glycerol catabolic process"/>
    <property type="evidence" value="ECO:0007669"/>
    <property type="project" value="UniProtKB-UniRule"/>
</dbReference>
<dbReference type="Pfam" id="PF02782">
    <property type="entry name" value="FGGY_C"/>
    <property type="match status" value="1"/>
</dbReference>
<dbReference type="PIRSF" id="PIRSF000538">
    <property type="entry name" value="GlpK"/>
    <property type="match status" value="1"/>
</dbReference>
<keyword evidence="3 9" id="KW-0808">Transferase</keyword>
<evidence type="ECO:0000256" key="3">
    <source>
        <dbReference type="ARBA" id="ARBA00022679"/>
    </source>
</evidence>
<dbReference type="GeneID" id="81209172"/>
<sequence>MPDTYVGAIDQGTTGTRFMVFDHAGQVVANAYEKHEQIYPEPGWVEHDPTEIWENTKAVVTAGLADAGLEASQLEALGITNQRETTVVWDADSGRPVHNALVWQDRRTTDRVEELQAEDKVEWIRGKTGLEADAYFSATKTEWILDNAEPLKLQSSRGGGLRKRAEAGELLMGTIDSWLIYNLTGNHITDVSNASRTMLYNIRDLAWDDELLAEFDVPESMVPEVRPSSDESYYGHTDADGFLGAEVPVAGALGDQQAAMFGQTCFDEGDAKNTYGTGSFYLMNTGTEAVESDHGLLTTIGFQLSGEPVQYALEGSIFVTGAAIEWLEDVDLINNAAQTAELARSVDSTDGVYMVPAFTGLGAPHWDGRARGTIVGMTRGTRKGHIVRATLEAIAYQTRDVAEAMEADSGVETTSLRVDGGAVKNDFLCQLQSDIIQTEIARPEVDETTALGSAYAAGLAVGYWDSVDDLRQNWQVDREFTPEMEGADADAMYDRWGDAVERSLNWATED</sequence>
<feature type="binding site" evidence="9">
    <location>
        <position position="421"/>
    </location>
    <ligand>
        <name>ADP</name>
        <dbReference type="ChEBI" id="CHEBI:456216"/>
    </ligand>
</feature>
<dbReference type="PANTHER" id="PTHR10196">
    <property type="entry name" value="SUGAR KINASE"/>
    <property type="match status" value="1"/>
</dbReference>
<evidence type="ECO:0000256" key="7">
    <source>
        <dbReference type="ARBA" id="ARBA00022840"/>
    </source>
</evidence>
<feature type="binding site" evidence="9">
    <location>
        <position position="425"/>
    </location>
    <ligand>
        <name>ADP</name>
        <dbReference type="ChEBI" id="CHEBI:456216"/>
    </ligand>
</feature>
<dbReference type="PANTHER" id="PTHR10196:SF69">
    <property type="entry name" value="GLYCEROL KINASE"/>
    <property type="match status" value="1"/>
</dbReference>
<feature type="binding site" evidence="9">
    <location>
        <position position="13"/>
    </location>
    <ligand>
        <name>ATP</name>
        <dbReference type="ChEBI" id="CHEBI:30616"/>
    </ligand>
</feature>
<feature type="binding site" evidence="9">
    <location>
        <position position="84"/>
    </location>
    <ligand>
        <name>sn-glycerol 3-phosphate</name>
        <dbReference type="ChEBI" id="CHEBI:57597"/>
    </ligand>
</feature>
<dbReference type="HAMAP" id="MF_00186">
    <property type="entry name" value="Glycerol_kin"/>
    <property type="match status" value="1"/>
</dbReference>
<comment type="caution">
    <text evidence="9">Lacks conserved residue(s) required for the propagation of feature annotation.</text>
</comment>
<dbReference type="RefSeq" id="WP_284062917.1">
    <property type="nucleotide sequence ID" value="NZ_CP126158.1"/>
</dbReference>
<feature type="binding site" evidence="9">
    <location>
        <position position="255"/>
    </location>
    <ligand>
        <name>glycerol</name>
        <dbReference type="ChEBI" id="CHEBI:17754"/>
    </ligand>
</feature>
<feature type="binding site" evidence="9">
    <location>
        <position position="17"/>
    </location>
    <ligand>
        <name>ADP</name>
        <dbReference type="ChEBI" id="CHEBI:456216"/>
    </ligand>
</feature>
<evidence type="ECO:0000313" key="14">
    <source>
        <dbReference type="Proteomes" id="UP001596443"/>
    </source>
</evidence>
<evidence type="ECO:0000256" key="4">
    <source>
        <dbReference type="ARBA" id="ARBA00022741"/>
    </source>
</evidence>
<feature type="binding site" evidence="9">
    <location>
        <position position="421"/>
    </location>
    <ligand>
        <name>ATP</name>
        <dbReference type="ChEBI" id="CHEBI:30616"/>
    </ligand>
</feature>
<name>A0ABD5TEF9_9EURY</name>
<feature type="binding site" evidence="9">
    <location>
        <position position="14"/>
    </location>
    <ligand>
        <name>ATP</name>
        <dbReference type="ChEBI" id="CHEBI:30616"/>
    </ligand>
</feature>
<keyword evidence="6 9" id="KW-0319">Glycerol metabolism</keyword>
<comment type="catalytic activity">
    <reaction evidence="8 9">
        <text>glycerol + ATP = sn-glycerol 3-phosphate + ADP + H(+)</text>
        <dbReference type="Rhea" id="RHEA:21644"/>
        <dbReference type="ChEBI" id="CHEBI:15378"/>
        <dbReference type="ChEBI" id="CHEBI:17754"/>
        <dbReference type="ChEBI" id="CHEBI:30616"/>
        <dbReference type="ChEBI" id="CHEBI:57597"/>
        <dbReference type="ChEBI" id="CHEBI:456216"/>
        <dbReference type="EC" id="2.7.1.30"/>
    </reaction>
</comment>
<comment type="function">
    <text evidence="9">Key enzyme in the regulation of glycerol uptake and metabolism. Catalyzes the phosphorylation of glycerol to yield sn-glycerol 3-phosphate.</text>
</comment>
<dbReference type="Pfam" id="PF00370">
    <property type="entry name" value="FGGY_N"/>
    <property type="match status" value="1"/>
</dbReference>
<evidence type="ECO:0000256" key="8">
    <source>
        <dbReference type="ARBA" id="ARBA00052101"/>
    </source>
</evidence>
<dbReference type="GO" id="GO:0005829">
    <property type="term" value="C:cytosol"/>
    <property type="evidence" value="ECO:0007669"/>
    <property type="project" value="UniProtKB-ARBA"/>
</dbReference>
<evidence type="ECO:0000256" key="9">
    <source>
        <dbReference type="HAMAP-Rule" id="MF_00186"/>
    </source>
</evidence>
<dbReference type="GO" id="GO:0004370">
    <property type="term" value="F:glycerol kinase activity"/>
    <property type="evidence" value="ECO:0007669"/>
    <property type="project" value="UniProtKB-UniRule"/>
</dbReference>
<dbReference type="NCBIfam" id="NF000756">
    <property type="entry name" value="PRK00047.1"/>
    <property type="match status" value="1"/>
</dbReference>
<dbReference type="AlphaFoldDB" id="A0ABD5TEF9"/>
<dbReference type="SUPFAM" id="SSF53067">
    <property type="entry name" value="Actin-like ATPase domain"/>
    <property type="match status" value="2"/>
</dbReference>
<feature type="binding site" evidence="9">
    <location>
        <position position="135"/>
    </location>
    <ligand>
        <name>glycerol</name>
        <dbReference type="ChEBI" id="CHEBI:17754"/>
    </ligand>
</feature>
<evidence type="ECO:0000259" key="11">
    <source>
        <dbReference type="Pfam" id="PF00370"/>
    </source>
</evidence>
<reference evidence="13 14" key="1">
    <citation type="journal article" date="2019" name="Int. J. Syst. Evol. Microbiol.">
        <title>The Global Catalogue of Microorganisms (GCM) 10K type strain sequencing project: providing services to taxonomists for standard genome sequencing and annotation.</title>
        <authorList>
            <consortium name="The Broad Institute Genomics Platform"/>
            <consortium name="The Broad Institute Genome Sequencing Center for Infectious Disease"/>
            <person name="Wu L."/>
            <person name="Ma J."/>
        </authorList>
    </citation>
    <scope>NUCLEOTIDE SEQUENCE [LARGE SCALE GENOMIC DNA]</scope>
    <source>
        <strain evidence="13 14">SYNS20</strain>
    </source>
</reference>
<feature type="binding site" evidence="9">
    <location>
        <position position="255"/>
    </location>
    <ligand>
        <name>sn-glycerol 3-phosphate</name>
        <dbReference type="ChEBI" id="CHEBI:57597"/>
    </ligand>
</feature>
<keyword evidence="14" id="KW-1185">Reference proteome</keyword>
<dbReference type="EC" id="2.7.1.30" evidence="9"/>
<dbReference type="PROSITE" id="PS00445">
    <property type="entry name" value="FGGY_KINASES_2"/>
    <property type="match status" value="1"/>
</dbReference>